<accession>A0A6J4KGH6</accession>
<evidence type="ECO:0000313" key="1">
    <source>
        <dbReference type="EMBL" id="CAA9305043.1"/>
    </source>
</evidence>
<sequence length="156" mass="16927">MRRLYLSVTLFVLALCAAGGYVLATVPRNGGPLEEREQAQLLAKSGLPADFPVHPYARRMPQPKQGGFSYALNVPVPDALAWERDALLRAGYQVFDSGVPGQDEYLSRWIFFHSGAGASGAVIVRQLDGGPISPTEVKVLSQQDARLQPPRPSTPK</sequence>
<organism evidence="1">
    <name type="scientific">uncultured Chloroflexota bacterium</name>
    <dbReference type="NCBI Taxonomy" id="166587"/>
    <lineage>
        <taxon>Bacteria</taxon>
        <taxon>Bacillati</taxon>
        <taxon>Chloroflexota</taxon>
        <taxon>environmental samples</taxon>
    </lineage>
</organism>
<dbReference type="EMBL" id="CADCTC010000313">
    <property type="protein sequence ID" value="CAA9305043.1"/>
    <property type="molecule type" value="Genomic_DNA"/>
</dbReference>
<dbReference type="AlphaFoldDB" id="A0A6J4KGH6"/>
<reference evidence="1" key="1">
    <citation type="submission" date="2020-02" db="EMBL/GenBank/DDBJ databases">
        <authorList>
            <person name="Meier V. D."/>
        </authorList>
    </citation>
    <scope>NUCLEOTIDE SEQUENCE</scope>
    <source>
        <strain evidence="1">AVDCRST_MAG77</strain>
    </source>
</reference>
<protein>
    <submittedName>
        <fullName evidence="1">Uncharacterized protein</fullName>
    </submittedName>
</protein>
<proteinExistence type="predicted"/>
<name>A0A6J4KGH6_9CHLR</name>
<gene>
    <name evidence="1" type="ORF">AVDCRST_MAG77-6010</name>
</gene>